<dbReference type="GO" id="GO:0036374">
    <property type="term" value="F:glutathione hydrolase activity"/>
    <property type="evidence" value="ECO:0007669"/>
    <property type="project" value="UniProtKB-UniRule"/>
</dbReference>
<feature type="binding site" evidence="10">
    <location>
        <position position="461"/>
    </location>
    <ligand>
        <name>L-glutamate</name>
        <dbReference type="ChEBI" id="CHEBI:29985"/>
    </ligand>
</feature>
<dbReference type="Gene3D" id="1.10.246.130">
    <property type="match status" value="1"/>
</dbReference>
<evidence type="ECO:0000256" key="5">
    <source>
        <dbReference type="ARBA" id="ARBA00022801"/>
    </source>
</evidence>
<dbReference type="AlphaFoldDB" id="A0A2Z3H0S3"/>
<dbReference type="KEGG" id="gog:C1280_09165"/>
<evidence type="ECO:0000256" key="8">
    <source>
        <dbReference type="ARBA" id="ARBA00047417"/>
    </source>
</evidence>
<dbReference type="InterPro" id="IPR051792">
    <property type="entry name" value="GGT_bact"/>
</dbReference>
<dbReference type="InterPro" id="IPR043137">
    <property type="entry name" value="GGT_ssub_C"/>
</dbReference>
<comment type="catalytic activity">
    <reaction evidence="2 11">
        <text>glutathione + H2O = L-cysteinylglycine + L-glutamate</text>
        <dbReference type="Rhea" id="RHEA:28807"/>
        <dbReference type="ChEBI" id="CHEBI:15377"/>
        <dbReference type="ChEBI" id="CHEBI:29985"/>
        <dbReference type="ChEBI" id="CHEBI:57925"/>
        <dbReference type="ChEBI" id="CHEBI:61694"/>
        <dbReference type="EC" id="3.4.19.13"/>
    </reaction>
</comment>
<dbReference type="EC" id="2.3.2.2" evidence="11"/>
<dbReference type="InterPro" id="IPR029055">
    <property type="entry name" value="Ntn_hydrolases_N"/>
</dbReference>
<feature type="binding site" evidence="10">
    <location>
        <position position="410"/>
    </location>
    <ligand>
        <name>L-glutamate</name>
        <dbReference type="ChEBI" id="CHEBI:29985"/>
    </ligand>
</feature>
<dbReference type="GO" id="GO:0006751">
    <property type="term" value="P:glutathione catabolic process"/>
    <property type="evidence" value="ECO:0007669"/>
    <property type="project" value="UniProtKB-UniRule"/>
</dbReference>
<dbReference type="PRINTS" id="PR01210">
    <property type="entry name" value="GGTRANSPTASE"/>
</dbReference>
<evidence type="ECO:0000256" key="7">
    <source>
        <dbReference type="ARBA" id="ARBA00023315"/>
    </source>
</evidence>
<evidence type="ECO:0000256" key="10">
    <source>
        <dbReference type="PIRSR" id="PIRSR600101-2"/>
    </source>
</evidence>
<feature type="chain" id="PRO_5016428790" description="Glutathione hydrolase proenzyme" evidence="12">
    <location>
        <begin position="21"/>
        <end position="557"/>
    </location>
</feature>
<reference evidence="13 14" key="1">
    <citation type="submission" date="2018-01" db="EMBL/GenBank/DDBJ databases">
        <title>G. obscuriglobus.</title>
        <authorList>
            <person name="Franke J."/>
            <person name="Blomberg W."/>
            <person name="Selmecki A."/>
        </authorList>
    </citation>
    <scope>NUCLEOTIDE SEQUENCE [LARGE SCALE GENOMIC DNA]</scope>
    <source>
        <strain evidence="13 14">DSM 5831</strain>
    </source>
</reference>
<feature type="binding site" evidence="10">
    <location>
        <begin position="439"/>
        <end position="440"/>
    </location>
    <ligand>
        <name>L-glutamate</name>
        <dbReference type="ChEBI" id="CHEBI:29985"/>
    </ligand>
</feature>
<dbReference type="EC" id="3.4.19.13" evidence="11"/>
<evidence type="ECO:0000256" key="3">
    <source>
        <dbReference type="ARBA" id="ARBA00009381"/>
    </source>
</evidence>
<feature type="signal peptide" evidence="12">
    <location>
        <begin position="1"/>
        <end position="20"/>
    </location>
</feature>
<organism evidence="13 14">
    <name type="scientific">Gemmata obscuriglobus</name>
    <dbReference type="NCBI Taxonomy" id="114"/>
    <lineage>
        <taxon>Bacteria</taxon>
        <taxon>Pseudomonadati</taxon>
        <taxon>Planctomycetota</taxon>
        <taxon>Planctomycetia</taxon>
        <taxon>Gemmatales</taxon>
        <taxon>Gemmataceae</taxon>
        <taxon>Gemmata</taxon>
    </lineage>
</organism>
<feature type="binding site" evidence="10">
    <location>
        <position position="97"/>
    </location>
    <ligand>
        <name>L-glutamate</name>
        <dbReference type="ChEBI" id="CHEBI:29985"/>
    </ligand>
</feature>
<keyword evidence="4 11" id="KW-0808">Transferase</keyword>
<evidence type="ECO:0000256" key="2">
    <source>
        <dbReference type="ARBA" id="ARBA00001089"/>
    </source>
</evidence>
<comment type="catalytic activity">
    <reaction evidence="8 11">
        <text>an N-terminal (5-L-glutamyl)-[peptide] + an alpha-amino acid = 5-L-glutamyl amino acid + an N-terminal L-alpha-aminoacyl-[peptide]</text>
        <dbReference type="Rhea" id="RHEA:23904"/>
        <dbReference type="Rhea" id="RHEA-COMP:9780"/>
        <dbReference type="Rhea" id="RHEA-COMP:9795"/>
        <dbReference type="ChEBI" id="CHEBI:77644"/>
        <dbReference type="ChEBI" id="CHEBI:78597"/>
        <dbReference type="ChEBI" id="CHEBI:78599"/>
        <dbReference type="ChEBI" id="CHEBI:78608"/>
        <dbReference type="EC" id="2.3.2.2"/>
    </reaction>
</comment>
<keyword evidence="7 11" id="KW-0012">Acyltransferase</keyword>
<dbReference type="OrthoDB" id="9781342at2"/>
<feature type="active site" description="Nucleophile" evidence="9">
    <location>
        <position position="368"/>
    </location>
</feature>
<comment type="PTM">
    <text evidence="11">Cleaved by autocatalysis into a large and a small subunit.</text>
</comment>
<comment type="catalytic activity">
    <reaction evidence="1 11">
        <text>an S-substituted glutathione + H2O = an S-substituted L-cysteinylglycine + L-glutamate</text>
        <dbReference type="Rhea" id="RHEA:59468"/>
        <dbReference type="ChEBI" id="CHEBI:15377"/>
        <dbReference type="ChEBI" id="CHEBI:29985"/>
        <dbReference type="ChEBI" id="CHEBI:90779"/>
        <dbReference type="ChEBI" id="CHEBI:143103"/>
        <dbReference type="EC" id="3.4.19.13"/>
    </reaction>
</comment>
<keyword evidence="5 11" id="KW-0378">Hydrolase</keyword>
<accession>A0A2Z3H0S3</accession>
<dbReference type="RefSeq" id="WP_010039438.1">
    <property type="nucleotide sequence ID" value="NZ_CP025958.1"/>
</dbReference>
<dbReference type="InterPro" id="IPR043138">
    <property type="entry name" value="GGT_lsub"/>
</dbReference>
<evidence type="ECO:0000313" key="13">
    <source>
        <dbReference type="EMBL" id="AWM37176.1"/>
    </source>
</evidence>
<dbReference type="UniPathway" id="UPA00204"/>
<evidence type="ECO:0000256" key="6">
    <source>
        <dbReference type="ARBA" id="ARBA00023145"/>
    </source>
</evidence>
<evidence type="ECO:0000256" key="12">
    <source>
        <dbReference type="SAM" id="SignalP"/>
    </source>
</evidence>
<comment type="pathway">
    <text evidence="11">Sulfur metabolism; glutathione metabolism.</text>
</comment>
<keyword evidence="12" id="KW-0732">Signal</keyword>
<keyword evidence="6 11" id="KW-0865">Zymogen</keyword>
<dbReference type="NCBIfam" id="TIGR00066">
    <property type="entry name" value="g_glut_trans"/>
    <property type="match status" value="1"/>
</dbReference>
<dbReference type="PANTHER" id="PTHR43199">
    <property type="entry name" value="GLUTATHIONE HYDROLASE"/>
    <property type="match status" value="1"/>
</dbReference>
<dbReference type="EMBL" id="CP025958">
    <property type="protein sequence ID" value="AWM37176.1"/>
    <property type="molecule type" value="Genomic_DNA"/>
</dbReference>
<dbReference type="Proteomes" id="UP000245802">
    <property type="component" value="Chromosome"/>
</dbReference>
<comment type="subunit">
    <text evidence="11">This enzyme consists of two polypeptide chains, which are synthesized in precursor form from a single polypeptide.</text>
</comment>
<dbReference type="InterPro" id="IPR000101">
    <property type="entry name" value="GGT_peptidase"/>
</dbReference>
<keyword evidence="14" id="KW-1185">Reference proteome</keyword>
<name>A0A2Z3H0S3_9BACT</name>
<evidence type="ECO:0000256" key="1">
    <source>
        <dbReference type="ARBA" id="ARBA00001049"/>
    </source>
</evidence>
<dbReference type="GO" id="GO:0006750">
    <property type="term" value="P:glutathione biosynthetic process"/>
    <property type="evidence" value="ECO:0007669"/>
    <property type="project" value="UniProtKB-KW"/>
</dbReference>
<dbReference type="GO" id="GO:0103068">
    <property type="term" value="F:leukotriene C4 gamma-glutamyl transferase activity"/>
    <property type="evidence" value="ECO:0007669"/>
    <property type="project" value="UniProtKB-EC"/>
</dbReference>
<dbReference type="PANTHER" id="PTHR43199:SF1">
    <property type="entry name" value="GLUTATHIONE HYDROLASE PROENZYME"/>
    <property type="match status" value="1"/>
</dbReference>
<proteinExistence type="inferred from homology"/>
<protein>
    <recommendedName>
        <fullName evidence="11">Glutathione hydrolase proenzyme</fullName>
        <ecNumber evidence="11">2.3.2.2</ecNumber>
        <ecNumber evidence="11">3.4.19.13</ecNumber>
    </recommendedName>
    <component>
        <recommendedName>
            <fullName evidence="11">Glutathione hydrolase large chain</fullName>
        </recommendedName>
    </component>
    <component>
        <recommendedName>
            <fullName evidence="11">Glutathione hydrolase small chain</fullName>
        </recommendedName>
    </component>
</protein>
<dbReference type="Gene3D" id="3.60.20.40">
    <property type="match status" value="1"/>
</dbReference>
<keyword evidence="11" id="KW-0317">Glutathione biosynthesis</keyword>
<dbReference type="SUPFAM" id="SSF56235">
    <property type="entry name" value="N-terminal nucleophile aminohydrolases (Ntn hydrolases)"/>
    <property type="match status" value="1"/>
</dbReference>
<evidence type="ECO:0000313" key="14">
    <source>
        <dbReference type="Proteomes" id="UP000245802"/>
    </source>
</evidence>
<sequence>MLRSALLIALLLCSAGLVSAQPKAETVTSKGGVVVCVSPPAADVGLAILKEGGNAVDAAVATAFAMAVTWPEAGNIGGGGFMMVAAPGKAPTCFEYRETAPASAKVDLFADGKVTWLNHKAAGVPGTVRGLALAHKKYGKLEWKTVVAPAAELAEKGFVVNTALAGGLNRVLADPKTTNVAFKLTYGKPNGETWKGGDRLVLKDLGRTLRIIAEKGADAFYTGELAELLDKEMKAGGGLITKDDLAMYKANEREPIHTTFRGFDVYGPPPPSSGGVALAEMLNTLETFDLKAKDRWSPETSHLVIETMKRAFVDRARHLGDPDFTKIPVELTTKDYAKKLAQKIDTRKATPSADLAPEIKLNTESGSTTHFSVIDKDGLAVSNTYTLENSYGNRVVVRGAGYILNNEMTDFNPRPGFTGTTGEIGTKPNQIAPGKRMLSSMTPVIVLKDGKPYLVTGSPGGRTIINTVLSVVLNVLAFDMPVDEAVSAPRFHHQWLPDVTRFEGGKTHPELVMKLKALGHTLVEHRQGDAHSILIDPKTGVRTGAADKRLDGKAVGE</sequence>
<gene>
    <name evidence="13" type="primary">ggt</name>
    <name evidence="13" type="ORF">C1280_09165</name>
</gene>
<dbReference type="Pfam" id="PF01019">
    <property type="entry name" value="G_glu_transpept"/>
    <property type="match status" value="1"/>
</dbReference>
<evidence type="ECO:0000256" key="4">
    <source>
        <dbReference type="ARBA" id="ARBA00022679"/>
    </source>
</evidence>
<comment type="similarity">
    <text evidence="3 11">Belongs to the gamma-glutamyltransferase family.</text>
</comment>
<evidence type="ECO:0000256" key="11">
    <source>
        <dbReference type="RuleBase" id="RU368036"/>
    </source>
</evidence>
<evidence type="ECO:0000256" key="9">
    <source>
        <dbReference type="PIRSR" id="PIRSR600101-1"/>
    </source>
</evidence>